<dbReference type="EMBL" id="CAJOBJ010148378">
    <property type="protein sequence ID" value="CAF4794180.1"/>
    <property type="molecule type" value="Genomic_DNA"/>
</dbReference>
<dbReference type="AlphaFoldDB" id="A0A8S2XDN3"/>
<organism evidence="1 3">
    <name type="scientific">Rotaria magnacalcarata</name>
    <dbReference type="NCBI Taxonomy" id="392030"/>
    <lineage>
        <taxon>Eukaryota</taxon>
        <taxon>Metazoa</taxon>
        <taxon>Spiralia</taxon>
        <taxon>Gnathifera</taxon>
        <taxon>Rotifera</taxon>
        <taxon>Eurotatoria</taxon>
        <taxon>Bdelloidea</taxon>
        <taxon>Philodinida</taxon>
        <taxon>Philodinidae</taxon>
        <taxon>Rotaria</taxon>
    </lineage>
</organism>
<reference evidence="1" key="1">
    <citation type="submission" date="2021-02" db="EMBL/GenBank/DDBJ databases">
        <authorList>
            <person name="Nowell W R."/>
        </authorList>
    </citation>
    <scope>NUCLEOTIDE SEQUENCE</scope>
</reference>
<protein>
    <submittedName>
        <fullName evidence="1">Uncharacterized protein</fullName>
    </submittedName>
</protein>
<evidence type="ECO:0000313" key="2">
    <source>
        <dbReference type="EMBL" id="CAF4794180.1"/>
    </source>
</evidence>
<dbReference type="Proteomes" id="UP000681720">
    <property type="component" value="Unassembled WGS sequence"/>
</dbReference>
<dbReference type="Proteomes" id="UP000681967">
    <property type="component" value="Unassembled WGS sequence"/>
</dbReference>
<evidence type="ECO:0000313" key="3">
    <source>
        <dbReference type="Proteomes" id="UP000681967"/>
    </source>
</evidence>
<feature type="non-terminal residue" evidence="1">
    <location>
        <position position="57"/>
    </location>
</feature>
<proteinExistence type="predicted"/>
<accession>A0A8S2XDN3</accession>
<comment type="caution">
    <text evidence="1">The sequence shown here is derived from an EMBL/GenBank/DDBJ whole genome shotgun (WGS) entry which is preliminary data.</text>
</comment>
<dbReference type="EMBL" id="CAJOBH010075095">
    <property type="protein sequence ID" value="CAF4490196.1"/>
    <property type="molecule type" value="Genomic_DNA"/>
</dbReference>
<evidence type="ECO:0000313" key="1">
    <source>
        <dbReference type="EMBL" id="CAF4490196.1"/>
    </source>
</evidence>
<name>A0A8S2XDN3_9BILA</name>
<sequence>GSKIVGKQSLRLLPIIGWCWYFTEAIFLRRVWSSDKAVLERDLKRLVDDYPKDYNFT</sequence>
<feature type="non-terminal residue" evidence="1">
    <location>
        <position position="1"/>
    </location>
</feature>
<gene>
    <name evidence="1" type="ORF">BYL167_LOCUS35535</name>
    <name evidence="2" type="ORF">GIL414_LOCUS46877</name>
</gene>